<protein>
    <submittedName>
        <fullName evidence="10">PTS system, mannose-specific IIC component</fullName>
    </submittedName>
</protein>
<dbReference type="RefSeq" id="WP_091833959.1">
    <property type="nucleotide sequence ID" value="NZ_FNZK01000018.1"/>
</dbReference>
<reference evidence="11" key="1">
    <citation type="submission" date="2016-10" db="EMBL/GenBank/DDBJ databases">
        <authorList>
            <person name="Varghese N."/>
            <person name="Submissions S."/>
        </authorList>
    </citation>
    <scope>NUCLEOTIDE SEQUENCE [LARGE SCALE GENOMIC DNA]</scope>
    <source>
        <strain evidence="11">DSM 2179</strain>
    </source>
</reference>
<feature type="transmembrane region" description="Helical" evidence="9">
    <location>
        <begin position="138"/>
        <end position="159"/>
    </location>
</feature>
<evidence type="ECO:0000313" key="11">
    <source>
        <dbReference type="Proteomes" id="UP000199662"/>
    </source>
</evidence>
<dbReference type="GO" id="GO:0009401">
    <property type="term" value="P:phosphoenolpyruvate-dependent sugar phosphotransferase system"/>
    <property type="evidence" value="ECO:0007669"/>
    <property type="project" value="UniProtKB-KW"/>
</dbReference>
<evidence type="ECO:0000256" key="3">
    <source>
        <dbReference type="ARBA" id="ARBA00022475"/>
    </source>
</evidence>
<dbReference type="Pfam" id="PF03609">
    <property type="entry name" value="EII-Sor"/>
    <property type="match status" value="1"/>
</dbReference>
<evidence type="ECO:0000256" key="9">
    <source>
        <dbReference type="SAM" id="Phobius"/>
    </source>
</evidence>
<dbReference type="STRING" id="84035.SAMN05660742_11869"/>
<dbReference type="EMBL" id="FNZK01000018">
    <property type="protein sequence ID" value="SEJ82349.1"/>
    <property type="molecule type" value="Genomic_DNA"/>
</dbReference>
<evidence type="ECO:0000256" key="6">
    <source>
        <dbReference type="ARBA" id="ARBA00022692"/>
    </source>
</evidence>
<feature type="transmembrane region" description="Helical" evidence="9">
    <location>
        <begin position="210"/>
        <end position="238"/>
    </location>
</feature>
<keyword evidence="5" id="KW-0598">Phosphotransferase system</keyword>
<gene>
    <name evidence="10" type="ORF">SAMN05660742_11869</name>
</gene>
<keyword evidence="6 9" id="KW-0812">Transmembrane</keyword>
<feature type="transmembrane region" description="Helical" evidence="9">
    <location>
        <begin position="57"/>
        <end position="83"/>
    </location>
</feature>
<dbReference type="InterPro" id="IPR050303">
    <property type="entry name" value="GatZ_KbaZ_carbometab"/>
</dbReference>
<feature type="transmembrane region" description="Helical" evidence="9">
    <location>
        <begin position="95"/>
        <end position="117"/>
    </location>
</feature>
<sequence length="248" mass="26725">MLSAILVAIIATMSTWWVSHVITRTWLYPLWAGFLVALAMGQPVEGMKAAAYIQLTYLGWITAGGTMPGNLMVAGVFGTALTLVSGADPSLAPTFAVPFSLLGILSFQAYMTINSIWIHKADKYALEGDLTKLRFMNYVPSGILSFILNGIPAFILVYYGGDVTTRALAAIPTSIITAFSVVGALMPALGIAMLLSYLSKKKIVGFFFAGYFLTVYLHLDTMAITIFAAIIGVLIYFFTTDKKTGVAE</sequence>
<dbReference type="PANTHER" id="PTHR32502">
    <property type="entry name" value="N-ACETYLGALACTOSAMINE PERMEASE II COMPONENT-RELATED"/>
    <property type="match status" value="1"/>
</dbReference>
<evidence type="ECO:0000256" key="8">
    <source>
        <dbReference type="ARBA" id="ARBA00023136"/>
    </source>
</evidence>
<evidence type="ECO:0000256" key="5">
    <source>
        <dbReference type="ARBA" id="ARBA00022683"/>
    </source>
</evidence>
<organism evidence="10 11">
    <name type="scientific">Propionispira arboris</name>
    <dbReference type="NCBI Taxonomy" id="84035"/>
    <lineage>
        <taxon>Bacteria</taxon>
        <taxon>Bacillati</taxon>
        <taxon>Bacillota</taxon>
        <taxon>Negativicutes</taxon>
        <taxon>Selenomonadales</taxon>
        <taxon>Selenomonadaceae</taxon>
        <taxon>Propionispira</taxon>
    </lineage>
</organism>
<dbReference type="AlphaFoldDB" id="A0A1H7BXQ3"/>
<evidence type="ECO:0000256" key="7">
    <source>
        <dbReference type="ARBA" id="ARBA00022989"/>
    </source>
</evidence>
<keyword evidence="3" id="KW-1003">Cell membrane</keyword>
<dbReference type="InterPro" id="IPR004700">
    <property type="entry name" value="PTS_IIC_man"/>
</dbReference>
<proteinExistence type="predicted"/>
<dbReference type="Proteomes" id="UP000199662">
    <property type="component" value="Unassembled WGS sequence"/>
</dbReference>
<keyword evidence="11" id="KW-1185">Reference proteome</keyword>
<comment type="subcellular location">
    <subcellularLocation>
        <location evidence="1">Cell membrane</location>
        <topology evidence="1">Multi-pass membrane protein</topology>
    </subcellularLocation>
</comment>
<dbReference type="PROSITE" id="PS51106">
    <property type="entry name" value="PTS_EIIC_TYPE_4"/>
    <property type="match status" value="1"/>
</dbReference>
<dbReference type="GO" id="GO:0005886">
    <property type="term" value="C:plasma membrane"/>
    <property type="evidence" value="ECO:0007669"/>
    <property type="project" value="UniProtKB-SubCell"/>
</dbReference>
<evidence type="ECO:0000313" key="10">
    <source>
        <dbReference type="EMBL" id="SEJ82349.1"/>
    </source>
</evidence>
<keyword evidence="4" id="KW-0762">Sugar transport</keyword>
<keyword evidence="7 9" id="KW-1133">Transmembrane helix</keyword>
<feature type="transmembrane region" description="Helical" evidence="9">
    <location>
        <begin position="171"/>
        <end position="198"/>
    </location>
</feature>
<accession>A0A1H7BXQ3</accession>
<feature type="transmembrane region" description="Helical" evidence="9">
    <location>
        <begin position="25"/>
        <end position="45"/>
    </location>
</feature>
<evidence type="ECO:0000256" key="4">
    <source>
        <dbReference type="ARBA" id="ARBA00022597"/>
    </source>
</evidence>
<evidence type="ECO:0000256" key="1">
    <source>
        <dbReference type="ARBA" id="ARBA00004651"/>
    </source>
</evidence>
<evidence type="ECO:0000256" key="2">
    <source>
        <dbReference type="ARBA" id="ARBA00022448"/>
    </source>
</evidence>
<keyword evidence="2" id="KW-0813">Transport</keyword>
<dbReference type="PANTHER" id="PTHR32502:SF8">
    <property type="entry name" value="N-ACETYLGALACTOSAMINE PERMEASE IIC COMPONENT 1"/>
    <property type="match status" value="1"/>
</dbReference>
<name>A0A1H7BXQ3_9FIRM</name>
<keyword evidence="8 9" id="KW-0472">Membrane</keyword>